<protein>
    <submittedName>
        <fullName evidence="3">Uncharacterized protein</fullName>
    </submittedName>
</protein>
<accession>A0A8S2Q817</accession>
<feature type="region of interest" description="Disordered" evidence="1">
    <location>
        <begin position="78"/>
        <end position="97"/>
    </location>
</feature>
<evidence type="ECO:0000313" key="3">
    <source>
        <dbReference type="EMBL" id="CAF4087947.1"/>
    </source>
</evidence>
<feature type="region of interest" description="Disordered" evidence="1">
    <location>
        <begin position="271"/>
        <end position="321"/>
    </location>
</feature>
<feature type="compositionally biased region" description="Polar residues" evidence="1">
    <location>
        <begin position="111"/>
        <end position="124"/>
    </location>
</feature>
<feature type="compositionally biased region" description="Low complexity" evidence="1">
    <location>
        <begin position="80"/>
        <end position="95"/>
    </location>
</feature>
<feature type="compositionally biased region" description="Basic and acidic residues" evidence="1">
    <location>
        <begin position="271"/>
        <end position="284"/>
    </location>
</feature>
<feature type="region of interest" description="Disordered" evidence="1">
    <location>
        <begin position="104"/>
        <end position="124"/>
    </location>
</feature>
<dbReference type="Proteomes" id="UP000682733">
    <property type="component" value="Unassembled WGS sequence"/>
</dbReference>
<gene>
    <name evidence="2" type="ORF">OVA965_LOCUS27733</name>
    <name evidence="3" type="ORF">TMI583_LOCUS28482</name>
</gene>
<evidence type="ECO:0000256" key="1">
    <source>
        <dbReference type="SAM" id="MobiDB-lite"/>
    </source>
</evidence>
<evidence type="ECO:0000313" key="4">
    <source>
        <dbReference type="Proteomes" id="UP000682733"/>
    </source>
</evidence>
<dbReference type="EMBL" id="CAJOBA010040047">
    <property type="protein sequence ID" value="CAF4087947.1"/>
    <property type="molecule type" value="Genomic_DNA"/>
</dbReference>
<dbReference type="EMBL" id="CAJNOK010018481">
    <property type="protein sequence ID" value="CAF1283124.1"/>
    <property type="molecule type" value="Genomic_DNA"/>
</dbReference>
<dbReference type="Proteomes" id="UP000677228">
    <property type="component" value="Unassembled WGS sequence"/>
</dbReference>
<organism evidence="3 4">
    <name type="scientific">Didymodactylos carnosus</name>
    <dbReference type="NCBI Taxonomy" id="1234261"/>
    <lineage>
        <taxon>Eukaryota</taxon>
        <taxon>Metazoa</taxon>
        <taxon>Spiralia</taxon>
        <taxon>Gnathifera</taxon>
        <taxon>Rotifera</taxon>
        <taxon>Eurotatoria</taxon>
        <taxon>Bdelloidea</taxon>
        <taxon>Philodinida</taxon>
        <taxon>Philodinidae</taxon>
        <taxon>Didymodactylos</taxon>
    </lineage>
</organism>
<dbReference type="AlphaFoldDB" id="A0A8S2Q817"/>
<feature type="compositionally biased region" description="Polar residues" evidence="1">
    <location>
        <begin position="299"/>
        <end position="321"/>
    </location>
</feature>
<sequence length="321" mass="36508">MPSPPFYPVQLQQQQQPLPPSIDRSHVDQSLLYRSTPIHHTFDWFPPSSSNHNQNQNNNNNEIVRSLSVDASTLIRQNHSQSQLQSSSSVLSLESNDNHTTFPSSLFGRLTDQNNQQKGLSTNSLMSDTSHVEYRPRSQQSVPILSSIAKDNTDLKPLMMNNNNNSDSSLQRYVKMLLDKSPKHDQLTGSSVHTPTSNSLPFSKINRSLQDIRLSIDEFNSKISSSSHNRPERDIQTIVDDLIHEEHTPRQQQSQRIPIQNDGVGVKKRLDYNQKPESHNDLFDRLSQPKTRQNRSTKTKISSTLQQTNAPLNNTKTSAWK</sequence>
<proteinExistence type="predicted"/>
<comment type="caution">
    <text evidence="3">The sequence shown here is derived from an EMBL/GenBank/DDBJ whole genome shotgun (WGS) entry which is preliminary data.</text>
</comment>
<evidence type="ECO:0000313" key="2">
    <source>
        <dbReference type="EMBL" id="CAF1283124.1"/>
    </source>
</evidence>
<name>A0A8S2Q817_9BILA</name>
<reference evidence="3" key="1">
    <citation type="submission" date="2021-02" db="EMBL/GenBank/DDBJ databases">
        <authorList>
            <person name="Nowell W R."/>
        </authorList>
    </citation>
    <scope>NUCLEOTIDE SEQUENCE</scope>
</reference>